<dbReference type="RefSeq" id="WP_007560043.1">
    <property type="nucleotide sequence ID" value="NZ_CABKPU010000011.1"/>
</dbReference>
<dbReference type="InterPro" id="IPR025589">
    <property type="entry name" value="Toprim_C_rpt"/>
</dbReference>
<dbReference type="EMBL" id="QRJS01000032">
    <property type="protein sequence ID" value="RHH42072.1"/>
    <property type="molecule type" value="Genomic_DNA"/>
</dbReference>
<evidence type="ECO:0000256" key="3">
    <source>
        <dbReference type="ARBA" id="ARBA00022723"/>
    </source>
</evidence>
<dbReference type="PROSITE" id="PS50880">
    <property type="entry name" value="TOPRIM"/>
    <property type="match status" value="1"/>
</dbReference>
<feature type="site" description="Interaction with DNA" evidence="8">
    <location>
        <position position="139"/>
    </location>
</feature>
<dbReference type="InterPro" id="IPR013826">
    <property type="entry name" value="Topo_IA_cen_sub3"/>
</dbReference>
<feature type="site" description="Interaction with DNA" evidence="8">
    <location>
        <position position="33"/>
    </location>
</feature>
<dbReference type="Gene3D" id="2.70.20.10">
    <property type="entry name" value="Topoisomerase I, domain 3"/>
    <property type="match status" value="1"/>
</dbReference>
<dbReference type="Gene3D" id="1.10.290.10">
    <property type="entry name" value="Topoisomerase I, domain 4"/>
    <property type="match status" value="1"/>
</dbReference>
<keyword evidence="6 8" id="KW-0238">DNA-binding</keyword>
<dbReference type="Pfam" id="PF01131">
    <property type="entry name" value="Topoisom_bac"/>
    <property type="match status" value="2"/>
</dbReference>
<dbReference type="InterPro" id="IPR028612">
    <property type="entry name" value="Topoisom_1_IA"/>
</dbReference>
<evidence type="ECO:0000256" key="8">
    <source>
        <dbReference type="HAMAP-Rule" id="MF_00952"/>
    </source>
</evidence>
<dbReference type="InterPro" id="IPR013824">
    <property type="entry name" value="Topo_IA_cen_sub1"/>
</dbReference>
<feature type="site" description="Interaction with DNA" evidence="8">
    <location>
        <position position="140"/>
    </location>
</feature>
<evidence type="ECO:0000256" key="1">
    <source>
        <dbReference type="ARBA" id="ARBA00000213"/>
    </source>
</evidence>
<dbReference type="CDD" id="cd00186">
    <property type="entry name" value="TOP1Ac"/>
    <property type="match status" value="1"/>
</dbReference>
<dbReference type="Gene3D" id="3.40.50.140">
    <property type="match status" value="1"/>
</dbReference>
<organism evidence="11 14">
    <name type="scientific">Phocaeicola plebeius</name>
    <dbReference type="NCBI Taxonomy" id="310297"/>
    <lineage>
        <taxon>Bacteria</taxon>
        <taxon>Pseudomonadati</taxon>
        <taxon>Bacteroidota</taxon>
        <taxon>Bacteroidia</taxon>
        <taxon>Bacteroidales</taxon>
        <taxon>Bacteroidaceae</taxon>
        <taxon>Phocaeicola</taxon>
    </lineage>
</organism>
<dbReference type="Proteomes" id="UP000260814">
    <property type="component" value="Unassembled WGS sequence"/>
</dbReference>
<dbReference type="InterPro" id="IPR034149">
    <property type="entry name" value="TOPRIM_TopoI"/>
</dbReference>
<evidence type="ECO:0000313" key="11">
    <source>
        <dbReference type="EMBL" id="RGM86127.1"/>
    </source>
</evidence>
<name>A0A3E4Z4J2_9BACT</name>
<dbReference type="GO" id="GO:0006265">
    <property type="term" value="P:DNA topological change"/>
    <property type="evidence" value="ECO:0007669"/>
    <property type="project" value="UniProtKB-UniRule"/>
</dbReference>
<reference evidence="14 15" key="1">
    <citation type="submission" date="2018-08" db="EMBL/GenBank/DDBJ databases">
        <title>A genome reference for cultivated species of the human gut microbiota.</title>
        <authorList>
            <person name="Zou Y."/>
            <person name="Xue W."/>
            <person name="Luo G."/>
        </authorList>
    </citation>
    <scope>NUCLEOTIDE SEQUENCE [LARGE SCALE GENOMIC DNA]</scope>
    <source>
        <strain evidence="13 15">AF39-11</strain>
        <strain evidence="12 16">AM17-44</strain>
        <strain evidence="11 14">OM06-2</strain>
    </source>
</reference>
<keyword evidence="4" id="KW-0460">Magnesium</keyword>
<dbReference type="Proteomes" id="UP000284998">
    <property type="component" value="Unassembled WGS sequence"/>
</dbReference>
<evidence type="ECO:0000313" key="12">
    <source>
        <dbReference type="EMBL" id="RHH42072.1"/>
    </source>
</evidence>
<evidence type="ECO:0000313" key="16">
    <source>
        <dbReference type="Proteomes" id="UP000284998"/>
    </source>
</evidence>
<feature type="domain" description="Topo IA-type catalytic" evidence="10">
    <location>
        <begin position="129"/>
        <end position="573"/>
    </location>
</feature>
<dbReference type="SMART" id="SM00493">
    <property type="entry name" value="TOPRIM"/>
    <property type="match status" value="1"/>
</dbReference>
<feature type="active site" description="O-(5'-phospho-DNA)-tyrosine intermediate" evidence="8">
    <location>
        <position position="284"/>
    </location>
</feature>
<comment type="caution">
    <text evidence="11">The sequence shown here is derived from an EMBL/GenBank/DDBJ whole genome shotgun (WGS) entry which is preliminary data.</text>
</comment>
<dbReference type="InterPro" id="IPR003602">
    <property type="entry name" value="Topo_IA_DNA-bd_dom"/>
</dbReference>
<dbReference type="Pfam" id="PF13368">
    <property type="entry name" value="Toprim_C_rpt"/>
    <property type="match status" value="3"/>
</dbReference>
<dbReference type="NCBIfam" id="TIGR01051">
    <property type="entry name" value="topA_bact"/>
    <property type="match status" value="1"/>
</dbReference>
<dbReference type="AlphaFoldDB" id="A0A3E4Z4J2"/>
<dbReference type="SMART" id="SM00437">
    <property type="entry name" value="TOP1Ac"/>
    <property type="match status" value="1"/>
</dbReference>
<feature type="domain" description="Toprim" evidence="9">
    <location>
        <begin position="3"/>
        <end position="113"/>
    </location>
</feature>
<evidence type="ECO:0000256" key="4">
    <source>
        <dbReference type="ARBA" id="ARBA00022842"/>
    </source>
</evidence>
<evidence type="ECO:0000313" key="15">
    <source>
        <dbReference type="Proteomes" id="UP000284916"/>
    </source>
</evidence>
<dbReference type="SMART" id="SM00436">
    <property type="entry name" value="TOP1Bc"/>
    <property type="match status" value="1"/>
</dbReference>
<comment type="function">
    <text evidence="8">Releases the supercoiling and torsional tension of DNA, which is introduced during the DNA replication and transcription, by transiently cleaving and rejoining one strand of the DNA duplex. Introduces a single-strand break via transesterification at a target site in duplex DNA. The scissile phosphodiester is attacked by the catalytic tyrosine of the enzyme, resulting in the formation of a DNA-(5'-phosphotyrosyl)-enzyme intermediate and the expulsion of a 3'-OH DNA strand. The free DNA strand then undergoes passage around the unbroken strand, thus removing DNA supercoils. Finally, in the religation step, the DNA 3'-OH attacks the covalent intermediate to expel the active-site tyrosine and restore the DNA phosphodiester backbone.</text>
</comment>
<evidence type="ECO:0000313" key="13">
    <source>
        <dbReference type="EMBL" id="RHL13072.1"/>
    </source>
</evidence>
<evidence type="ECO:0000313" key="14">
    <source>
        <dbReference type="Proteomes" id="UP000260814"/>
    </source>
</evidence>
<dbReference type="GO" id="GO:0003677">
    <property type="term" value="F:DNA binding"/>
    <property type="evidence" value="ECO:0007669"/>
    <property type="project" value="UniProtKB-KW"/>
</dbReference>
<dbReference type="InterPro" id="IPR013825">
    <property type="entry name" value="Topo_IA_cen_sub2"/>
</dbReference>
<protein>
    <recommendedName>
        <fullName evidence="8">DNA topoisomerase 1</fullName>
        <ecNumber evidence="8">5.6.2.1</ecNumber>
    </recommendedName>
    <alternativeName>
        <fullName evidence="8">DNA topoisomerase I</fullName>
    </alternativeName>
</protein>
<dbReference type="EMBL" id="QSTW01000027">
    <property type="protein sequence ID" value="RGM86127.1"/>
    <property type="molecule type" value="Genomic_DNA"/>
</dbReference>
<dbReference type="InterPro" id="IPR023406">
    <property type="entry name" value="Topo_IA_AS"/>
</dbReference>
<dbReference type="PRINTS" id="PR00417">
    <property type="entry name" value="PRTPISMRASEI"/>
</dbReference>
<dbReference type="PANTHER" id="PTHR42785:SF1">
    <property type="entry name" value="DNA TOPOISOMERASE"/>
    <property type="match status" value="1"/>
</dbReference>
<feature type="site" description="Interaction with DNA" evidence="8">
    <location>
        <position position="286"/>
    </location>
</feature>
<dbReference type="EC" id="5.6.2.1" evidence="8"/>
<sequence>MQNNLVIVESPAKAKTIEKFLGEGYKVLSSYGHIRDLKQKAFSIDIKDHFNPIYEIPEDKKKLVAELKEEAAKADMVWLASDEDREGEAISWHLFEVLNLDPEKTRRIVFHEITKTAILKAIEHPRHINIDLVNAQQARRVLDRIVGFELSPVLWRKIKPALSAGRVQSVAVRLIVEREREINAFTCEASYKVVAIFKDAEGAVVRATLGKRFKTKEEAQRFLEKCKDATFKIKDITTRPVKKSPAPPFTTSTLQQEAARKLGYTVAQTMMIAQRLYESGLITYMRTDSVNLSELALSTSRDTILSLMGERYVHTRQYATKTKGAQEAHEAIRPTYMSNESIEGSSQEVRLYELIWKRTLASQMADAELEKTTATISVSGCEDEFQAVGEVVTFDGFLKVYKESFDEDVEQEDATGLPKMEVGEVLQREEIAAVQRFSQAPARYTEASLVRKLEELGIGRPSTYAPTISTIQQRGYVEKGNKEGVKREYSLLKLTGKDIKETVQTEMSGSEKSKLIPTDVGCVVNDFLMQYFPKIMDYNFTASVEKEFDEVAEGEKKWTDLMEVFYENFHPLVETTLATKTEHKVGERMLGTDPKSGKPVSVKIGRFGPVVQIGSSDDEEKPKFAQLNKEHSLETITLEEALDLFKLPRVLGELDGNAVSVGVGRFGPYVRHGNEYVSIPKEMDPMAVTFEEAVQMLSEKKEKEAQKIIKQFPENPDMQILNGRYGPYIAYQKKNYKIPENVNPADLNLDACFKVIELQAQKAEMRKAKGAKAKAKK</sequence>
<dbReference type="PANTHER" id="PTHR42785">
    <property type="entry name" value="DNA TOPOISOMERASE, TYPE IA, CORE"/>
    <property type="match status" value="1"/>
</dbReference>
<evidence type="ECO:0000259" key="10">
    <source>
        <dbReference type="PROSITE" id="PS52039"/>
    </source>
</evidence>
<evidence type="ECO:0000256" key="5">
    <source>
        <dbReference type="ARBA" id="ARBA00023029"/>
    </source>
</evidence>
<dbReference type="GeneID" id="43184286"/>
<dbReference type="Pfam" id="PF01751">
    <property type="entry name" value="Toprim"/>
    <property type="match status" value="1"/>
</dbReference>
<dbReference type="InterPro" id="IPR003601">
    <property type="entry name" value="Topo_IA_2"/>
</dbReference>
<keyword evidence="3" id="KW-0479">Metal-binding</keyword>
<dbReference type="SUPFAM" id="SSF56712">
    <property type="entry name" value="Prokaryotic type I DNA topoisomerase"/>
    <property type="match status" value="1"/>
</dbReference>
<dbReference type="GO" id="GO:0046872">
    <property type="term" value="F:metal ion binding"/>
    <property type="evidence" value="ECO:0007669"/>
    <property type="project" value="UniProtKB-KW"/>
</dbReference>
<keyword evidence="7 8" id="KW-0413">Isomerase</keyword>
<feature type="site" description="Interaction with DNA" evidence="8">
    <location>
        <position position="143"/>
    </location>
</feature>
<dbReference type="PROSITE" id="PS52039">
    <property type="entry name" value="TOPO_IA_2"/>
    <property type="match status" value="1"/>
</dbReference>
<dbReference type="HAMAP" id="MF_00952">
    <property type="entry name" value="Topoisom_1_prok"/>
    <property type="match status" value="1"/>
</dbReference>
<accession>A0A3E4Z4J2</accession>
<dbReference type="InterPro" id="IPR023405">
    <property type="entry name" value="Topo_IA_core_domain"/>
</dbReference>
<dbReference type="InterPro" id="IPR006171">
    <property type="entry name" value="TOPRIM_dom"/>
</dbReference>
<dbReference type="GO" id="GO:0003917">
    <property type="term" value="F:DNA topoisomerase type I (single strand cut, ATP-independent) activity"/>
    <property type="evidence" value="ECO:0007669"/>
    <property type="project" value="UniProtKB-UniRule"/>
</dbReference>
<comment type="similarity">
    <text evidence="2 8">Belongs to the type IA topoisomerase family.</text>
</comment>
<evidence type="ECO:0000256" key="2">
    <source>
        <dbReference type="ARBA" id="ARBA00009446"/>
    </source>
</evidence>
<comment type="subunit">
    <text evidence="8">Monomer.</text>
</comment>
<proteinExistence type="inferred from homology"/>
<comment type="caution">
    <text evidence="8">Lacks conserved residue(s) required for the propagation of feature annotation.</text>
</comment>
<feature type="site" description="Interaction with DNA" evidence="8">
    <location>
        <position position="474"/>
    </location>
</feature>
<keyword evidence="5 8" id="KW-0799">Topoisomerase</keyword>
<gene>
    <name evidence="8 11" type="primary">topA</name>
    <name evidence="13" type="ORF">DW035_13160</name>
    <name evidence="12" type="ORF">DW204_11680</name>
    <name evidence="11" type="ORF">DXB87_15390</name>
</gene>
<feature type="region of interest" description="Interaction with DNA" evidence="8">
    <location>
        <begin position="163"/>
        <end position="168"/>
    </location>
</feature>
<comment type="catalytic activity">
    <reaction evidence="1 8">
        <text>ATP-independent breakage of single-stranded DNA, followed by passage and rejoining.</text>
        <dbReference type="EC" id="5.6.2.1"/>
    </reaction>
</comment>
<evidence type="ECO:0000256" key="6">
    <source>
        <dbReference type="ARBA" id="ARBA00023125"/>
    </source>
</evidence>
<dbReference type="InterPro" id="IPR005733">
    <property type="entry name" value="TopoI_bac-type"/>
</dbReference>
<dbReference type="Gene3D" id="1.10.460.10">
    <property type="entry name" value="Topoisomerase I, domain 2"/>
    <property type="match status" value="1"/>
</dbReference>
<dbReference type="PROSITE" id="PS00396">
    <property type="entry name" value="TOPO_IA_1"/>
    <property type="match status" value="1"/>
</dbReference>
<dbReference type="EMBL" id="QROI01000022">
    <property type="protein sequence ID" value="RHL13072.1"/>
    <property type="molecule type" value="Genomic_DNA"/>
</dbReference>
<feature type="site" description="Interaction with DNA" evidence="8">
    <location>
        <position position="155"/>
    </location>
</feature>
<dbReference type="CDD" id="cd03363">
    <property type="entry name" value="TOPRIM_TopoIA_TopoI"/>
    <property type="match status" value="1"/>
</dbReference>
<dbReference type="InterPro" id="IPR013497">
    <property type="entry name" value="Topo_IA_cen"/>
</dbReference>
<evidence type="ECO:0000256" key="7">
    <source>
        <dbReference type="ARBA" id="ARBA00023235"/>
    </source>
</evidence>
<dbReference type="InterPro" id="IPR000380">
    <property type="entry name" value="Topo_IA"/>
</dbReference>
<evidence type="ECO:0000259" key="9">
    <source>
        <dbReference type="PROSITE" id="PS50880"/>
    </source>
</evidence>
<dbReference type="Proteomes" id="UP000284916">
    <property type="component" value="Unassembled WGS sequence"/>
</dbReference>